<proteinExistence type="predicted"/>
<reference evidence="3 4" key="1">
    <citation type="submission" date="2019-07" db="EMBL/GenBank/DDBJ databases">
        <title>Lentzea xizangensis sp. nov., isolated from Qinghai-Tibetan Plateau Soils.</title>
        <authorList>
            <person name="Huang J."/>
        </authorList>
    </citation>
    <scope>NUCLEOTIDE SEQUENCE [LARGE SCALE GENOMIC DNA]</scope>
    <source>
        <strain evidence="3 4">FXJ1.1311</strain>
    </source>
</reference>
<dbReference type="SUPFAM" id="SSF53335">
    <property type="entry name" value="S-adenosyl-L-methionine-dependent methyltransferases"/>
    <property type="match status" value="1"/>
</dbReference>
<comment type="caution">
    <text evidence="3">The sequence shown here is derived from an EMBL/GenBank/DDBJ whole genome shotgun (WGS) entry which is preliminary data.</text>
</comment>
<dbReference type="GO" id="GO:0008168">
    <property type="term" value="F:methyltransferase activity"/>
    <property type="evidence" value="ECO:0007669"/>
    <property type="project" value="UniProtKB-KW"/>
</dbReference>
<dbReference type="RefSeq" id="WP_146349029.1">
    <property type="nucleotide sequence ID" value="NZ_VOBR01000001.1"/>
</dbReference>
<name>A0A563F2N9_9PSEU</name>
<dbReference type="Proteomes" id="UP000316639">
    <property type="component" value="Unassembled WGS sequence"/>
</dbReference>
<protein>
    <submittedName>
        <fullName evidence="3">Class I SAM-dependent methyltransferase</fullName>
    </submittedName>
</protein>
<dbReference type="AlphaFoldDB" id="A0A563F2N9"/>
<organism evidence="3 4">
    <name type="scientific">Lentzea tibetensis</name>
    <dbReference type="NCBI Taxonomy" id="2591470"/>
    <lineage>
        <taxon>Bacteria</taxon>
        <taxon>Bacillati</taxon>
        <taxon>Actinomycetota</taxon>
        <taxon>Actinomycetes</taxon>
        <taxon>Pseudonocardiales</taxon>
        <taxon>Pseudonocardiaceae</taxon>
        <taxon>Lentzea</taxon>
    </lineage>
</organism>
<dbReference type="PIRSF" id="PIRSF028177">
    <property type="entry name" value="Polyketide_synth_Omtfrase_TcmP"/>
    <property type="match status" value="1"/>
</dbReference>
<keyword evidence="1 3" id="KW-0489">Methyltransferase</keyword>
<sequence>MEKVHFTEEKATMLATLYGRALDNRSPDPVLGDQAADDAVRRIDYDFGKLGVDQNLAMAVVLRAKPMDAWAAEFLRANPDAVVVHMGCGMDSRVFRLDPPATVTWFDVDYPEVVELRRKIYPSRESYHQIGTSVTDFAWIDQVPSDRPALIIAEGLTMYLTEEGGEELFRRLIAKFPRGEVVVDLYSKLGIKLQKMNPVVRKANATLHWGVDDPRDLEKLGLTVVRALDVGTAYPDSELDRVSTGTRIQIRIARLIPALRRMGHIVRYKF</sequence>
<keyword evidence="4" id="KW-1185">Reference proteome</keyword>
<dbReference type="Gene3D" id="3.40.50.150">
    <property type="entry name" value="Vaccinia Virus protein VP39"/>
    <property type="match status" value="1"/>
</dbReference>
<keyword evidence="2 3" id="KW-0808">Transferase</keyword>
<accession>A0A563F2N9</accession>
<dbReference type="InterPro" id="IPR007213">
    <property type="entry name" value="Ppm1/Ppm2/Tcmp"/>
</dbReference>
<dbReference type="InterPro" id="IPR016874">
    <property type="entry name" value="TcmP-like"/>
</dbReference>
<evidence type="ECO:0000313" key="4">
    <source>
        <dbReference type="Proteomes" id="UP000316639"/>
    </source>
</evidence>
<dbReference type="EMBL" id="VOBR01000001">
    <property type="protein sequence ID" value="TWP54246.1"/>
    <property type="molecule type" value="Genomic_DNA"/>
</dbReference>
<evidence type="ECO:0000256" key="1">
    <source>
        <dbReference type="ARBA" id="ARBA00022603"/>
    </source>
</evidence>
<dbReference type="PANTHER" id="PTHR43619">
    <property type="entry name" value="S-ADENOSYL-L-METHIONINE-DEPENDENT METHYLTRANSFERASE YKTD-RELATED"/>
    <property type="match status" value="1"/>
</dbReference>
<evidence type="ECO:0000313" key="3">
    <source>
        <dbReference type="EMBL" id="TWP54246.1"/>
    </source>
</evidence>
<dbReference type="Pfam" id="PF04072">
    <property type="entry name" value="LCM"/>
    <property type="match status" value="1"/>
</dbReference>
<dbReference type="OrthoDB" id="9800233at2"/>
<evidence type="ECO:0000256" key="2">
    <source>
        <dbReference type="ARBA" id="ARBA00022679"/>
    </source>
</evidence>
<gene>
    <name evidence="3" type="ORF">FKR81_01435</name>
</gene>
<dbReference type="PANTHER" id="PTHR43619:SF2">
    <property type="entry name" value="S-ADENOSYL-L-METHIONINE-DEPENDENT METHYLTRANSFERASES SUPERFAMILY PROTEIN"/>
    <property type="match status" value="1"/>
</dbReference>
<dbReference type="InterPro" id="IPR029063">
    <property type="entry name" value="SAM-dependent_MTases_sf"/>
</dbReference>
<dbReference type="GO" id="GO:0032259">
    <property type="term" value="P:methylation"/>
    <property type="evidence" value="ECO:0007669"/>
    <property type="project" value="UniProtKB-KW"/>
</dbReference>